<dbReference type="GO" id="GO:0003677">
    <property type="term" value="F:DNA binding"/>
    <property type="evidence" value="ECO:0007669"/>
    <property type="project" value="UniProtKB-KW"/>
</dbReference>
<dbReference type="Pfam" id="PF04397">
    <property type="entry name" value="LytTR"/>
    <property type="match status" value="1"/>
</dbReference>
<accession>A0ABQ1M1H4</accession>
<gene>
    <name evidence="4" type="ORF">GCM10011386_24080</name>
</gene>
<keyword evidence="1" id="KW-0597">Phosphoprotein</keyword>
<dbReference type="PROSITE" id="PS50930">
    <property type="entry name" value="HTH_LYTTR"/>
    <property type="match status" value="1"/>
</dbReference>
<proteinExistence type="predicted"/>
<feature type="domain" description="HTH LytTR-type" evidence="3">
    <location>
        <begin position="139"/>
        <end position="203"/>
    </location>
</feature>
<organism evidence="4 5">
    <name type="scientific">Parapedobacter defluvii</name>
    <dbReference type="NCBI Taxonomy" id="2045106"/>
    <lineage>
        <taxon>Bacteria</taxon>
        <taxon>Pseudomonadati</taxon>
        <taxon>Bacteroidota</taxon>
        <taxon>Sphingobacteriia</taxon>
        <taxon>Sphingobacteriales</taxon>
        <taxon>Sphingobacteriaceae</taxon>
        <taxon>Parapedobacter</taxon>
    </lineage>
</organism>
<dbReference type="Pfam" id="PF00072">
    <property type="entry name" value="Response_reg"/>
    <property type="match status" value="1"/>
</dbReference>
<dbReference type="InterPro" id="IPR001789">
    <property type="entry name" value="Sig_transdc_resp-reg_receiver"/>
</dbReference>
<name>A0ABQ1M1H4_9SPHI</name>
<reference evidence="5" key="1">
    <citation type="journal article" date="2019" name="Int. J. Syst. Evol. Microbiol.">
        <title>The Global Catalogue of Microorganisms (GCM) 10K type strain sequencing project: providing services to taxonomists for standard genome sequencing and annotation.</title>
        <authorList>
            <consortium name="The Broad Institute Genomics Platform"/>
            <consortium name="The Broad Institute Genome Sequencing Center for Infectious Disease"/>
            <person name="Wu L."/>
            <person name="Ma J."/>
        </authorList>
    </citation>
    <scope>NUCLEOTIDE SEQUENCE [LARGE SCALE GENOMIC DNA]</scope>
    <source>
        <strain evidence="5">CGMCC 1.15342</strain>
    </source>
</reference>
<feature type="domain" description="Response regulatory" evidence="2">
    <location>
        <begin position="4"/>
        <end position="120"/>
    </location>
</feature>
<evidence type="ECO:0000256" key="1">
    <source>
        <dbReference type="PROSITE-ProRule" id="PRU00169"/>
    </source>
</evidence>
<keyword evidence="5" id="KW-1185">Reference proteome</keyword>
<dbReference type="SUPFAM" id="SSF52172">
    <property type="entry name" value="CheY-like"/>
    <property type="match status" value="1"/>
</dbReference>
<dbReference type="RefSeq" id="WP_188750991.1">
    <property type="nucleotide sequence ID" value="NZ_BMIK01000007.1"/>
</dbReference>
<dbReference type="EMBL" id="BMIK01000007">
    <property type="protein sequence ID" value="GGC31240.1"/>
    <property type="molecule type" value="Genomic_DNA"/>
</dbReference>
<dbReference type="Proteomes" id="UP000597338">
    <property type="component" value="Unassembled WGS sequence"/>
</dbReference>
<dbReference type="Gene3D" id="3.40.50.2300">
    <property type="match status" value="1"/>
</dbReference>
<dbReference type="SMART" id="SM00850">
    <property type="entry name" value="LytTR"/>
    <property type="match status" value="1"/>
</dbReference>
<evidence type="ECO:0000259" key="2">
    <source>
        <dbReference type="PROSITE" id="PS50110"/>
    </source>
</evidence>
<protein>
    <submittedName>
        <fullName evidence="4">DNA-binding response regulator</fullName>
    </submittedName>
</protein>
<dbReference type="SMART" id="SM00448">
    <property type="entry name" value="REC"/>
    <property type="match status" value="1"/>
</dbReference>
<dbReference type="InterPro" id="IPR046947">
    <property type="entry name" value="LytR-like"/>
</dbReference>
<dbReference type="InterPro" id="IPR007492">
    <property type="entry name" value="LytTR_DNA-bd_dom"/>
</dbReference>
<evidence type="ECO:0000313" key="5">
    <source>
        <dbReference type="Proteomes" id="UP000597338"/>
    </source>
</evidence>
<feature type="modified residue" description="4-aspartylphosphate" evidence="1">
    <location>
        <position position="55"/>
    </location>
</feature>
<keyword evidence="4" id="KW-0238">DNA-binding</keyword>
<dbReference type="PANTHER" id="PTHR37299:SF1">
    <property type="entry name" value="STAGE 0 SPORULATION PROTEIN A HOMOLOG"/>
    <property type="match status" value="1"/>
</dbReference>
<dbReference type="PANTHER" id="PTHR37299">
    <property type="entry name" value="TRANSCRIPTIONAL REGULATOR-RELATED"/>
    <property type="match status" value="1"/>
</dbReference>
<evidence type="ECO:0000259" key="3">
    <source>
        <dbReference type="PROSITE" id="PS50930"/>
    </source>
</evidence>
<dbReference type="InterPro" id="IPR011006">
    <property type="entry name" value="CheY-like_superfamily"/>
</dbReference>
<dbReference type="PROSITE" id="PS50110">
    <property type="entry name" value="RESPONSE_REGULATORY"/>
    <property type="match status" value="1"/>
</dbReference>
<sequence length="241" mass="27525">MTLNCIAVDDEPLALNLIAGYIRQTPFLSLKGSYSSAMEALPVLLAGGIQLVFLDIQMPDFSGLEFSKMLQRSNATSDFRVIFTTAYDRYAIEGYQVDALYYLLKPFNYQEFLQAALKGVNYFERQATFETVNADEPYLYVKSDYKTVRIDLRKITYIESLKDYVIIHLTGEAKAIKTLMSLKSIEDRLPADRFLRIHRSFVVSMAQVHAIGKNTVHIGGQEISVGDQYREAFQRLVDRWA</sequence>
<dbReference type="Gene3D" id="2.40.50.1020">
    <property type="entry name" value="LytTr DNA-binding domain"/>
    <property type="match status" value="1"/>
</dbReference>
<comment type="caution">
    <text evidence="4">The sequence shown here is derived from an EMBL/GenBank/DDBJ whole genome shotgun (WGS) entry which is preliminary data.</text>
</comment>
<evidence type="ECO:0000313" key="4">
    <source>
        <dbReference type="EMBL" id="GGC31240.1"/>
    </source>
</evidence>